<dbReference type="EMBL" id="LNYI01000014">
    <property type="protein sequence ID" value="KTD23441.1"/>
    <property type="molecule type" value="Genomic_DNA"/>
</dbReference>
<dbReference type="RefSeq" id="WP_028373358.1">
    <property type="nucleotide sequence ID" value="NZ_CAAAJD010000014.1"/>
</dbReference>
<reference evidence="1 2" key="1">
    <citation type="submission" date="2015-11" db="EMBL/GenBank/DDBJ databases">
        <title>Genomic analysis of 38 Legionella species identifies large and diverse effector repertoires.</title>
        <authorList>
            <person name="Burstein D."/>
            <person name="Amaro F."/>
            <person name="Zusman T."/>
            <person name="Lifshitz Z."/>
            <person name="Cohen O."/>
            <person name="Gilbert J.A."/>
            <person name="Pupko T."/>
            <person name="Shuman H.A."/>
            <person name="Segal G."/>
        </authorList>
    </citation>
    <scope>NUCLEOTIDE SEQUENCE [LARGE SCALE GENOMIC DNA]</scope>
    <source>
        <strain evidence="1 2">ATCC 49751</strain>
    </source>
</reference>
<name>A0A0W0VTP6_9GAMM</name>
<dbReference type="Proteomes" id="UP000054869">
    <property type="component" value="Unassembled WGS sequence"/>
</dbReference>
<dbReference type="PATRIC" id="fig|45067.4.peg.842"/>
<protein>
    <recommendedName>
        <fullName evidence="3">DUF4189 domain-containing protein</fullName>
    </recommendedName>
</protein>
<keyword evidence="2" id="KW-1185">Reference proteome</keyword>
<accession>A0A0W0VTP6</accession>
<organism evidence="1 2">
    <name type="scientific">Legionella lansingensis</name>
    <dbReference type="NCBI Taxonomy" id="45067"/>
    <lineage>
        <taxon>Bacteria</taxon>
        <taxon>Pseudomonadati</taxon>
        <taxon>Pseudomonadota</taxon>
        <taxon>Gammaproteobacteria</taxon>
        <taxon>Legionellales</taxon>
        <taxon>Legionellaceae</taxon>
        <taxon>Legionella</taxon>
    </lineage>
</organism>
<dbReference type="AlphaFoldDB" id="A0A0W0VTP6"/>
<gene>
    <name evidence="1" type="ORF">Llan_0812</name>
</gene>
<evidence type="ECO:0000313" key="2">
    <source>
        <dbReference type="Proteomes" id="UP000054869"/>
    </source>
</evidence>
<proteinExistence type="predicted"/>
<dbReference type="STRING" id="45067.Llan_0812"/>
<evidence type="ECO:0000313" key="1">
    <source>
        <dbReference type="EMBL" id="KTD23441.1"/>
    </source>
</evidence>
<sequence length="147" mass="16656">MNKTVDTIIFSGLLLLSQISLGATLIDTTFWKCKAHDAENRDWYGHNDYQLTAINRAFEACKRQSRVPATCKTSKQDCEMIVNGMSIRPMWRCVALDEAATPWMSNIYDDADDAAIAAKAYCQENSAIPETCYVYPFTCRNLNPRKL</sequence>
<comment type="caution">
    <text evidence="1">The sequence shown here is derived from an EMBL/GenBank/DDBJ whole genome shotgun (WGS) entry which is preliminary data.</text>
</comment>
<dbReference type="eggNOG" id="ENOG5031E82">
    <property type="taxonomic scope" value="Bacteria"/>
</dbReference>
<evidence type="ECO:0008006" key="3">
    <source>
        <dbReference type="Google" id="ProtNLM"/>
    </source>
</evidence>
<dbReference type="OrthoDB" id="5652118at2"/>